<keyword evidence="4 5" id="KW-0472">Membrane</keyword>
<dbReference type="AlphaFoldDB" id="D4YLF7"/>
<protein>
    <recommendedName>
        <fullName evidence="8">DUF4870 domain-containing protein</fullName>
    </recommendedName>
</protein>
<organism evidence="6 7">
    <name type="scientific">Brevibacterium mcbrellneri ATCC 49030</name>
    <dbReference type="NCBI Taxonomy" id="585530"/>
    <lineage>
        <taxon>Bacteria</taxon>
        <taxon>Bacillati</taxon>
        <taxon>Actinomycetota</taxon>
        <taxon>Actinomycetes</taxon>
        <taxon>Micrococcales</taxon>
        <taxon>Brevibacteriaceae</taxon>
        <taxon>Brevibacterium</taxon>
    </lineage>
</organism>
<name>D4YLF7_9MICO</name>
<dbReference type="STRING" id="585530.HMPREF0183_0767"/>
<dbReference type="RefSeq" id="WP_005882912.1">
    <property type="nucleotide sequence ID" value="NZ_ADNU01000021.1"/>
</dbReference>
<evidence type="ECO:0000256" key="2">
    <source>
        <dbReference type="ARBA" id="ARBA00022692"/>
    </source>
</evidence>
<feature type="transmembrane region" description="Helical" evidence="5">
    <location>
        <begin position="27"/>
        <end position="53"/>
    </location>
</feature>
<keyword evidence="2 5" id="KW-0812">Transmembrane</keyword>
<proteinExistence type="predicted"/>
<accession>D4YLF7</accession>
<comment type="caution">
    <text evidence="6">The sequence shown here is derived from an EMBL/GenBank/DDBJ whole genome shotgun (WGS) entry which is preliminary data.</text>
</comment>
<evidence type="ECO:0000313" key="7">
    <source>
        <dbReference type="Proteomes" id="UP000005714"/>
    </source>
</evidence>
<dbReference type="EMBL" id="ADNU01000021">
    <property type="protein sequence ID" value="EFG47991.1"/>
    <property type="molecule type" value="Genomic_DNA"/>
</dbReference>
<evidence type="ECO:0000256" key="1">
    <source>
        <dbReference type="ARBA" id="ARBA00004141"/>
    </source>
</evidence>
<dbReference type="InterPro" id="IPR019109">
    <property type="entry name" value="MamF_MmsF"/>
</dbReference>
<evidence type="ECO:0008006" key="8">
    <source>
        <dbReference type="Google" id="ProtNLM"/>
    </source>
</evidence>
<keyword evidence="7" id="KW-1185">Reference proteome</keyword>
<sequence>MANSNDAFSPQTAPIPTNSHLVAGTSAWASGFFACIPIPFLSSIVAGIIMLVVGLSQRKQGGVAAQNGVNAANWGVLQLAIPLLFFSTMTVGLLTGEKTETGVRMHGGMEAALLAIGILWFLTSAAHLVVTIIGTIKARNGETFRALAPQIFKAPKK</sequence>
<evidence type="ECO:0000256" key="5">
    <source>
        <dbReference type="SAM" id="Phobius"/>
    </source>
</evidence>
<comment type="subcellular location">
    <subcellularLocation>
        <location evidence="1">Membrane</location>
        <topology evidence="1">Multi-pass membrane protein</topology>
    </subcellularLocation>
</comment>
<dbReference type="Pfam" id="PF09685">
    <property type="entry name" value="MamF_MmsF"/>
    <property type="match status" value="1"/>
</dbReference>
<dbReference type="OrthoDB" id="3747410at2"/>
<evidence type="ECO:0000313" key="6">
    <source>
        <dbReference type="EMBL" id="EFG47991.1"/>
    </source>
</evidence>
<gene>
    <name evidence="6" type="ORF">HMPREF0183_0767</name>
</gene>
<evidence type="ECO:0000256" key="4">
    <source>
        <dbReference type="ARBA" id="ARBA00023136"/>
    </source>
</evidence>
<keyword evidence="3 5" id="KW-1133">Transmembrane helix</keyword>
<feature type="transmembrane region" description="Helical" evidence="5">
    <location>
        <begin position="114"/>
        <end position="136"/>
    </location>
</feature>
<feature type="transmembrane region" description="Helical" evidence="5">
    <location>
        <begin position="74"/>
        <end position="94"/>
    </location>
</feature>
<evidence type="ECO:0000256" key="3">
    <source>
        <dbReference type="ARBA" id="ARBA00022989"/>
    </source>
</evidence>
<reference evidence="6 7" key="1">
    <citation type="submission" date="2010-04" db="EMBL/GenBank/DDBJ databases">
        <authorList>
            <person name="Qin X."/>
            <person name="Bachman B."/>
            <person name="Battles P."/>
            <person name="Bell A."/>
            <person name="Bess C."/>
            <person name="Bickham C."/>
            <person name="Chaboub L."/>
            <person name="Chen D."/>
            <person name="Coyle M."/>
            <person name="Deiros D.R."/>
            <person name="Dinh H."/>
            <person name="Forbes L."/>
            <person name="Fowler G."/>
            <person name="Francisco L."/>
            <person name="Fu Q."/>
            <person name="Gubbala S."/>
            <person name="Hale W."/>
            <person name="Han Y."/>
            <person name="Hemphill L."/>
            <person name="Highlander S.K."/>
            <person name="Hirani K."/>
            <person name="Hogues M."/>
            <person name="Jackson L."/>
            <person name="Jakkamsetti A."/>
            <person name="Javaid M."/>
            <person name="Jiang H."/>
            <person name="Korchina V."/>
            <person name="Kovar C."/>
            <person name="Lara F."/>
            <person name="Lee S."/>
            <person name="Mata R."/>
            <person name="Mathew T."/>
            <person name="Moen C."/>
            <person name="Morales K."/>
            <person name="Munidasa M."/>
            <person name="Nazareth L."/>
            <person name="Ngo R."/>
            <person name="Nguyen L."/>
            <person name="Okwuonu G."/>
            <person name="Ongeri F."/>
            <person name="Patil S."/>
            <person name="Petrosino J."/>
            <person name="Pham C."/>
            <person name="Pham P."/>
            <person name="Pu L.-L."/>
            <person name="Puazo M."/>
            <person name="Raj R."/>
            <person name="Reid J."/>
            <person name="Rouhana J."/>
            <person name="Saada N."/>
            <person name="Shang Y."/>
            <person name="Simmons D."/>
            <person name="Thornton R."/>
            <person name="Warren J."/>
            <person name="Weissenberger G."/>
            <person name="Zhang J."/>
            <person name="Zhang L."/>
            <person name="Zhou C."/>
            <person name="Zhu D."/>
            <person name="Muzny D."/>
            <person name="Worley K."/>
            <person name="Gibbs R."/>
        </authorList>
    </citation>
    <scope>NUCLEOTIDE SEQUENCE [LARGE SCALE GENOMIC DNA]</scope>
    <source>
        <strain evidence="6 7">ATCC 49030</strain>
    </source>
</reference>
<dbReference type="Proteomes" id="UP000005714">
    <property type="component" value="Unassembled WGS sequence"/>
</dbReference>
<dbReference type="eggNOG" id="ENOG5033FIE">
    <property type="taxonomic scope" value="Bacteria"/>
</dbReference>